<feature type="compositionally biased region" description="Low complexity" evidence="7">
    <location>
        <begin position="458"/>
        <end position="478"/>
    </location>
</feature>
<keyword evidence="3" id="KW-0808">Transferase</keyword>
<protein>
    <recommendedName>
        <fullName evidence="9">ShKT domain-containing protein</fullName>
    </recommendedName>
</protein>
<evidence type="ECO:0000256" key="2">
    <source>
        <dbReference type="ARBA" id="ARBA00022676"/>
    </source>
</evidence>
<dbReference type="Pfam" id="PF01549">
    <property type="entry name" value="ShK"/>
    <property type="match status" value="2"/>
</dbReference>
<dbReference type="AlphaFoldDB" id="A0A7S4EWD7"/>
<name>A0A7S4EWD7_CHRCT</name>
<feature type="compositionally biased region" description="Low complexity" evidence="7">
    <location>
        <begin position="531"/>
        <end position="547"/>
    </location>
</feature>
<dbReference type="Pfam" id="PF23452">
    <property type="entry name" value="HPAT"/>
    <property type="match status" value="1"/>
</dbReference>
<reference evidence="10" key="1">
    <citation type="submission" date="2021-01" db="EMBL/GenBank/DDBJ databases">
        <authorList>
            <person name="Corre E."/>
            <person name="Pelletier E."/>
            <person name="Niang G."/>
            <person name="Scheremetjew M."/>
            <person name="Finn R."/>
            <person name="Kale V."/>
            <person name="Holt S."/>
            <person name="Cochrane G."/>
            <person name="Meng A."/>
            <person name="Brown T."/>
            <person name="Cohen L."/>
        </authorList>
    </citation>
    <scope>NUCLEOTIDE SEQUENCE</scope>
    <source>
        <strain evidence="10">CCMP645</strain>
    </source>
</reference>
<dbReference type="PANTHER" id="PTHR31485:SF7">
    <property type="entry name" value="PEPTIDYL SERINE ALPHA-GALACTOSYLTRANSFERASE"/>
    <property type="match status" value="1"/>
</dbReference>
<evidence type="ECO:0000313" key="10">
    <source>
        <dbReference type="EMBL" id="CAE0757766.1"/>
    </source>
</evidence>
<feature type="compositionally biased region" description="Basic and acidic residues" evidence="7">
    <location>
        <begin position="436"/>
        <end position="446"/>
    </location>
</feature>
<evidence type="ECO:0000256" key="8">
    <source>
        <dbReference type="SAM" id="Phobius"/>
    </source>
</evidence>
<dbReference type="InterPro" id="IPR003582">
    <property type="entry name" value="ShKT_dom"/>
</dbReference>
<evidence type="ECO:0000256" key="7">
    <source>
        <dbReference type="SAM" id="MobiDB-lite"/>
    </source>
</evidence>
<keyword evidence="5 8" id="KW-1133">Transmembrane helix</keyword>
<feature type="transmembrane region" description="Helical" evidence="8">
    <location>
        <begin position="603"/>
        <end position="623"/>
    </location>
</feature>
<feature type="domain" description="ShKT" evidence="9">
    <location>
        <begin position="344"/>
        <end position="378"/>
    </location>
</feature>
<evidence type="ECO:0000256" key="5">
    <source>
        <dbReference type="ARBA" id="ARBA00022989"/>
    </source>
</evidence>
<organism evidence="10">
    <name type="scientific">Chrysotila carterae</name>
    <name type="common">Marine alga</name>
    <name type="synonym">Syracosphaera carterae</name>
    <dbReference type="NCBI Taxonomy" id="13221"/>
    <lineage>
        <taxon>Eukaryota</taxon>
        <taxon>Haptista</taxon>
        <taxon>Haptophyta</taxon>
        <taxon>Prymnesiophyceae</taxon>
        <taxon>Isochrysidales</taxon>
        <taxon>Isochrysidaceae</taxon>
        <taxon>Chrysotila</taxon>
    </lineage>
</organism>
<feature type="compositionally biased region" description="Basic and acidic residues" evidence="7">
    <location>
        <begin position="563"/>
        <end position="579"/>
    </location>
</feature>
<evidence type="ECO:0000256" key="3">
    <source>
        <dbReference type="ARBA" id="ARBA00022679"/>
    </source>
</evidence>
<comment type="subcellular location">
    <subcellularLocation>
        <location evidence="1">Membrane</location>
        <topology evidence="1">Single-pass membrane protein</topology>
    </subcellularLocation>
</comment>
<dbReference type="EMBL" id="HBIZ01016680">
    <property type="protein sequence ID" value="CAE0757766.1"/>
    <property type="molecule type" value="Transcribed_RNA"/>
</dbReference>
<keyword evidence="6 8" id="KW-0472">Membrane</keyword>
<dbReference type="InterPro" id="IPR056508">
    <property type="entry name" value="HPAT-like"/>
</dbReference>
<dbReference type="InterPro" id="IPR044845">
    <property type="entry name" value="HPAT/SRGT1-like"/>
</dbReference>
<dbReference type="GO" id="GO:0016020">
    <property type="term" value="C:membrane"/>
    <property type="evidence" value="ECO:0007669"/>
    <property type="project" value="UniProtKB-SubCell"/>
</dbReference>
<keyword evidence="4 8" id="KW-0812">Transmembrane</keyword>
<proteinExistence type="predicted"/>
<accession>A0A7S4EWD7</accession>
<dbReference type="PANTHER" id="PTHR31485">
    <property type="entry name" value="PEPTIDYL SERINE ALPHA-GALACTOSYLTRANSFERASE"/>
    <property type="match status" value="1"/>
</dbReference>
<feature type="compositionally biased region" description="Low complexity" evidence="7">
    <location>
        <begin position="485"/>
        <end position="519"/>
    </location>
</feature>
<evidence type="ECO:0000259" key="9">
    <source>
        <dbReference type="PROSITE" id="PS51670"/>
    </source>
</evidence>
<dbReference type="GO" id="GO:0016757">
    <property type="term" value="F:glycosyltransferase activity"/>
    <property type="evidence" value="ECO:0007669"/>
    <property type="project" value="UniProtKB-KW"/>
</dbReference>
<evidence type="ECO:0000256" key="1">
    <source>
        <dbReference type="ARBA" id="ARBA00004167"/>
    </source>
</evidence>
<dbReference type="PROSITE" id="PS51670">
    <property type="entry name" value="SHKT"/>
    <property type="match status" value="2"/>
</dbReference>
<feature type="domain" description="ShKT" evidence="9">
    <location>
        <begin position="392"/>
        <end position="426"/>
    </location>
</feature>
<gene>
    <name evidence="10" type="ORF">PCAR00345_LOCUS10360</name>
</gene>
<feature type="region of interest" description="Disordered" evidence="7">
    <location>
        <begin position="429"/>
        <end position="519"/>
    </location>
</feature>
<evidence type="ECO:0000256" key="4">
    <source>
        <dbReference type="ARBA" id="ARBA00022692"/>
    </source>
</evidence>
<keyword evidence="2" id="KW-0328">Glycosyltransferase</keyword>
<feature type="region of interest" description="Disordered" evidence="7">
    <location>
        <begin position="531"/>
        <end position="593"/>
    </location>
</feature>
<sequence>MIHTVFSAECNPTFDWHSVALFHSHRTSGQPGGITRLLACSPEKLRTYQGLDIGPTFVHRNHRDVGGQNYAAFNKPASVTYWMASGEVPAGVEYVMQLDADMLINRPVDPIKVGAAPGVVVSAPYNYLVGTDSGLADEMGVVNKSLQARCGGMHLFHIDDLRRIAPLWLHFTQKVRSFACQQPQRYYELAAPKEDQNAGSKGVRRQFMWMVEMYGYVFGAAEAGVQRHRVTAEMMGYVGQVELAPGPYILHYGIDWSVPTQSGLTYEFNKLSYVTLDVASCPRWFFPVPPFGVEEAPSYKAKLCIAQMVGFNEALCGYYQRHCKEAPPCPPRDMTKAPDPKTACVDTQQNCLTWSRSGECEVNPGFMHAGCRQSCGACERPGRVMMGSNATCLDLAKDCDARVQAGECDTQRAEMQEICRRSCMICSTDSTSADTPVDKRSFDHTCPDGSDLGGGENSSPSLLQPASSPPSALRVKAASPPPPSRASLSRSPSSVASVSKSTRPPRSSSSSLSSPSSSSSSAAAAAAAASASASSASSPSSASAPAPTRLKHRRRANVVHARPARDEVGTPNRGDEPRESRRHLGSAAARSDDGGSLLPSGLLIWWPSLLVWTLCSCFLGYVLRGTFVRPPTSIRCEFNPQLVCAGGRSARRRSNFACFLTDPPTVSLGLYTCNCCIYRHACN</sequence>
<dbReference type="SMART" id="SM00254">
    <property type="entry name" value="ShKT"/>
    <property type="match status" value="2"/>
</dbReference>
<evidence type="ECO:0000256" key="6">
    <source>
        <dbReference type="ARBA" id="ARBA00023136"/>
    </source>
</evidence>